<evidence type="ECO:0000313" key="2">
    <source>
        <dbReference type="Proteomes" id="UP001154282"/>
    </source>
</evidence>
<dbReference type="Proteomes" id="UP001154282">
    <property type="component" value="Unassembled WGS sequence"/>
</dbReference>
<keyword evidence="2" id="KW-1185">Reference proteome</keyword>
<gene>
    <name evidence="1" type="ORF">LITE_LOCUS13523</name>
</gene>
<name>A0AAV0JD65_9ROSI</name>
<sequence>MHPRRGGDYRAGRSPSEGK</sequence>
<reference evidence="1" key="1">
    <citation type="submission" date="2022-08" db="EMBL/GenBank/DDBJ databases">
        <authorList>
            <person name="Gutierrez-Valencia J."/>
        </authorList>
    </citation>
    <scope>NUCLEOTIDE SEQUENCE</scope>
</reference>
<evidence type="ECO:0000313" key="1">
    <source>
        <dbReference type="EMBL" id="CAI0407305.1"/>
    </source>
</evidence>
<protein>
    <submittedName>
        <fullName evidence="1">Uncharacterized protein</fullName>
    </submittedName>
</protein>
<dbReference type="EMBL" id="CAMGYJ010000004">
    <property type="protein sequence ID" value="CAI0407305.1"/>
    <property type="molecule type" value="Genomic_DNA"/>
</dbReference>
<accession>A0AAV0JD65</accession>
<dbReference type="AlphaFoldDB" id="A0AAV0JD65"/>
<comment type="caution">
    <text evidence="1">The sequence shown here is derived from an EMBL/GenBank/DDBJ whole genome shotgun (WGS) entry which is preliminary data.</text>
</comment>
<proteinExistence type="predicted"/>
<organism evidence="1 2">
    <name type="scientific">Linum tenue</name>
    <dbReference type="NCBI Taxonomy" id="586396"/>
    <lineage>
        <taxon>Eukaryota</taxon>
        <taxon>Viridiplantae</taxon>
        <taxon>Streptophyta</taxon>
        <taxon>Embryophyta</taxon>
        <taxon>Tracheophyta</taxon>
        <taxon>Spermatophyta</taxon>
        <taxon>Magnoliopsida</taxon>
        <taxon>eudicotyledons</taxon>
        <taxon>Gunneridae</taxon>
        <taxon>Pentapetalae</taxon>
        <taxon>rosids</taxon>
        <taxon>fabids</taxon>
        <taxon>Malpighiales</taxon>
        <taxon>Linaceae</taxon>
        <taxon>Linum</taxon>
    </lineage>
</organism>